<protein>
    <recommendedName>
        <fullName evidence="2">Bifunctional inhibitor/plant lipid transfer protein/seed storage helical domain-containing protein</fullName>
    </recommendedName>
</protein>
<evidence type="ECO:0000313" key="4">
    <source>
        <dbReference type="Proteomes" id="UP000324705"/>
    </source>
</evidence>
<dbReference type="PANTHER" id="PTHR33122">
    <property type="entry name" value="LIPID BINDING PROTEIN-RELATED"/>
    <property type="match status" value="1"/>
</dbReference>
<dbReference type="InterPro" id="IPR016140">
    <property type="entry name" value="Bifunc_inhib/LTP/seed_store"/>
</dbReference>
<keyword evidence="1" id="KW-0732">Signal</keyword>
<dbReference type="InterPro" id="IPR036312">
    <property type="entry name" value="Bifun_inhib/LTP/seed_sf"/>
</dbReference>
<organism evidence="3 4">
    <name type="scientific">Triticum turgidum subsp. durum</name>
    <name type="common">Durum wheat</name>
    <name type="synonym">Triticum durum</name>
    <dbReference type="NCBI Taxonomy" id="4567"/>
    <lineage>
        <taxon>Eukaryota</taxon>
        <taxon>Viridiplantae</taxon>
        <taxon>Streptophyta</taxon>
        <taxon>Embryophyta</taxon>
        <taxon>Tracheophyta</taxon>
        <taxon>Spermatophyta</taxon>
        <taxon>Magnoliopsida</taxon>
        <taxon>Liliopsida</taxon>
        <taxon>Poales</taxon>
        <taxon>Poaceae</taxon>
        <taxon>BOP clade</taxon>
        <taxon>Pooideae</taxon>
        <taxon>Triticodae</taxon>
        <taxon>Triticeae</taxon>
        <taxon>Triticinae</taxon>
        <taxon>Triticum</taxon>
    </lineage>
</organism>
<dbReference type="EMBL" id="LT934114">
    <property type="protein sequence ID" value="VAH51244.1"/>
    <property type="molecule type" value="Genomic_DNA"/>
</dbReference>
<evidence type="ECO:0000313" key="3">
    <source>
        <dbReference type="EMBL" id="VAH51244.1"/>
    </source>
</evidence>
<dbReference type="InterPro" id="IPR039265">
    <property type="entry name" value="DIR1-like"/>
</dbReference>
<sequence>MTMRPLVLLALAAVLAAGIGSAEGAGECARAIARVPQLARCAPAGRNPQSAPTAICCVAVRKVSMASPDCVCAVFLNDAFKLLGVKPEVALTIPKRCGIADCGDNTFP</sequence>
<dbReference type="PANTHER" id="PTHR33122:SF4">
    <property type="entry name" value="OS04G0415800 PROTEIN"/>
    <property type="match status" value="1"/>
</dbReference>
<dbReference type="Gramene" id="TRITD2Bv1G212230.1">
    <property type="protein sequence ID" value="TRITD2Bv1G212230.1"/>
    <property type="gene ID" value="TRITD2Bv1G212230"/>
</dbReference>
<evidence type="ECO:0000256" key="1">
    <source>
        <dbReference type="SAM" id="SignalP"/>
    </source>
</evidence>
<dbReference type="GO" id="GO:0005504">
    <property type="term" value="F:fatty acid binding"/>
    <property type="evidence" value="ECO:0007669"/>
    <property type="project" value="InterPro"/>
</dbReference>
<proteinExistence type="predicted"/>
<dbReference type="OMA" id="CGASMTK"/>
<dbReference type="SUPFAM" id="SSF47699">
    <property type="entry name" value="Bifunctional inhibitor/lipid-transfer protein/seed storage 2S albumin"/>
    <property type="match status" value="1"/>
</dbReference>
<feature type="domain" description="Bifunctional inhibitor/plant lipid transfer protein/seed storage helical" evidence="2">
    <location>
        <begin position="10"/>
        <end position="100"/>
    </location>
</feature>
<accession>A0A9R1RRS1</accession>
<reference evidence="3 4" key="1">
    <citation type="submission" date="2017-09" db="EMBL/GenBank/DDBJ databases">
        <authorList>
            <consortium name="International Durum Wheat Genome Sequencing Consortium (IDWGSC)"/>
            <person name="Milanesi L."/>
        </authorList>
    </citation>
    <scope>NUCLEOTIDE SEQUENCE [LARGE SCALE GENOMIC DNA]</scope>
    <source>
        <strain evidence="4">cv. Svevo</strain>
    </source>
</reference>
<feature type="signal peptide" evidence="1">
    <location>
        <begin position="1"/>
        <end position="24"/>
    </location>
</feature>
<dbReference type="Pfam" id="PF14368">
    <property type="entry name" value="LTP_2"/>
    <property type="match status" value="1"/>
</dbReference>
<name>A0A9R1RRS1_TRITD</name>
<dbReference type="AlphaFoldDB" id="A0A9R1RRS1"/>
<keyword evidence="4" id="KW-1185">Reference proteome</keyword>
<dbReference type="Proteomes" id="UP000324705">
    <property type="component" value="Chromosome 2B"/>
</dbReference>
<dbReference type="CDD" id="cd00010">
    <property type="entry name" value="AAI_LTSS"/>
    <property type="match status" value="1"/>
</dbReference>
<dbReference type="Gene3D" id="1.10.110.10">
    <property type="entry name" value="Plant lipid-transfer and hydrophobic proteins"/>
    <property type="match status" value="1"/>
</dbReference>
<gene>
    <name evidence="3" type="ORF">TRITD_2Bv1G212230</name>
</gene>
<feature type="chain" id="PRO_5040395122" description="Bifunctional inhibitor/plant lipid transfer protein/seed storage helical domain-containing protein" evidence="1">
    <location>
        <begin position="25"/>
        <end position="108"/>
    </location>
</feature>
<evidence type="ECO:0000259" key="2">
    <source>
        <dbReference type="Pfam" id="PF14368"/>
    </source>
</evidence>
<dbReference type="GO" id="GO:0009627">
    <property type="term" value="P:systemic acquired resistance"/>
    <property type="evidence" value="ECO:0007669"/>
    <property type="project" value="InterPro"/>
</dbReference>